<dbReference type="FunFam" id="3.40.50.300:FF:000221">
    <property type="entry name" value="Multidrug ABC transporter ATP-binding protein"/>
    <property type="match status" value="1"/>
</dbReference>
<dbReference type="SUPFAM" id="SSF90123">
    <property type="entry name" value="ABC transporter transmembrane region"/>
    <property type="match status" value="1"/>
</dbReference>
<keyword evidence="7 9" id="KW-1133">Transmembrane helix</keyword>
<evidence type="ECO:0000256" key="2">
    <source>
        <dbReference type="ARBA" id="ARBA00022448"/>
    </source>
</evidence>
<keyword evidence="2" id="KW-0813">Transport</keyword>
<comment type="caution">
    <text evidence="12">The sequence shown here is derived from an EMBL/GenBank/DDBJ whole genome shotgun (WGS) entry which is preliminary data.</text>
</comment>
<comment type="subcellular location">
    <subcellularLocation>
        <location evidence="1">Cell membrane</location>
        <topology evidence="1">Multi-pass membrane protein</topology>
    </subcellularLocation>
</comment>
<dbReference type="GO" id="GO:0015421">
    <property type="term" value="F:ABC-type oligopeptide transporter activity"/>
    <property type="evidence" value="ECO:0007669"/>
    <property type="project" value="TreeGrafter"/>
</dbReference>
<feature type="transmembrane region" description="Helical" evidence="9">
    <location>
        <begin position="280"/>
        <end position="299"/>
    </location>
</feature>
<dbReference type="Gene3D" id="3.40.50.300">
    <property type="entry name" value="P-loop containing nucleotide triphosphate hydrolases"/>
    <property type="match status" value="1"/>
</dbReference>
<evidence type="ECO:0000256" key="8">
    <source>
        <dbReference type="ARBA" id="ARBA00023136"/>
    </source>
</evidence>
<dbReference type="EMBL" id="JACHXK010000006">
    <property type="protein sequence ID" value="MBB3111008.1"/>
    <property type="molecule type" value="Genomic_DNA"/>
</dbReference>
<proteinExistence type="predicted"/>
<sequence>MELAFMKKYVKRHWKLFLVAVFFVMLEALADLLQPTIMSYILDHGVAEGRMDYVLRMGGLMLLITAFGAIAAAIRNVVASRVSQKFGMELRADLFAKIQSLSSRNIDQFERASLITRLTNDITQVQNFVNGLMRIFVKAPILCIGSLIMAVRLNMHLSVVLLVVIPIVVLLVALNLKIGFSRFVKVQQALDNVNRIIREYLSGVRVVKAFNRFDYETDKFQSANLDYQNQSVHVNRLLAIFNPSILLTVNFGIAAVLWLGASRVNDHQMQVGHIVAFVNYMTQILFALMTIFLVFNMFVRAKASALRIGEVFNEVNRITWDNAATLPRMEQAGRIEFDQVSFSYEGASGEPVLRNITFACMPGETIGIIGSTGSGKSTLVNLIPRFYDADSGSIKVDGADIRKLDPAKLRERIAIVPQKTILFSGTIEENLRFGKDEATQQEIELAAKMAQADAFITSFPEGYQTLLGQRGVNLSGGQKQRLSIARALVRKPDILILDDCTSAVDTETEANVKEALAQYASGVTCLIIAQRISSVMDADKIVVLDEGEVAGVGSHASLMAGNRIYREIFQSQYGKELLVHADHE</sequence>
<dbReference type="InterPro" id="IPR003593">
    <property type="entry name" value="AAA+_ATPase"/>
</dbReference>
<keyword evidence="3" id="KW-1003">Cell membrane</keyword>
<feature type="transmembrane region" description="Helical" evidence="9">
    <location>
        <begin position="54"/>
        <end position="78"/>
    </location>
</feature>
<reference evidence="12 13" key="1">
    <citation type="submission" date="2020-08" db="EMBL/GenBank/DDBJ databases">
        <title>Genomic Encyclopedia of Type Strains, Phase III (KMG-III): the genomes of soil and plant-associated and newly described type strains.</title>
        <authorList>
            <person name="Whitman W."/>
        </authorList>
    </citation>
    <scope>NUCLEOTIDE SEQUENCE [LARGE SCALE GENOMIC DNA]</scope>
    <source>
        <strain evidence="12 13">CECT 5862</strain>
    </source>
</reference>
<keyword evidence="8 9" id="KW-0472">Membrane</keyword>
<evidence type="ECO:0000313" key="12">
    <source>
        <dbReference type="EMBL" id="MBB3111008.1"/>
    </source>
</evidence>
<feature type="transmembrane region" description="Helical" evidence="9">
    <location>
        <begin position="159"/>
        <end position="176"/>
    </location>
</feature>
<dbReference type="GO" id="GO:0005886">
    <property type="term" value="C:plasma membrane"/>
    <property type="evidence" value="ECO:0007669"/>
    <property type="project" value="UniProtKB-SubCell"/>
</dbReference>
<dbReference type="PANTHER" id="PTHR43394">
    <property type="entry name" value="ATP-DEPENDENT PERMEASE MDL1, MITOCHONDRIAL"/>
    <property type="match status" value="1"/>
</dbReference>
<keyword evidence="13" id="KW-1185">Reference proteome</keyword>
<dbReference type="GO" id="GO:0016887">
    <property type="term" value="F:ATP hydrolysis activity"/>
    <property type="evidence" value="ECO:0007669"/>
    <property type="project" value="InterPro"/>
</dbReference>
<dbReference type="SUPFAM" id="SSF52540">
    <property type="entry name" value="P-loop containing nucleoside triphosphate hydrolases"/>
    <property type="match status" value="1"/>
</dbReference>
<dbReference type="InterPro" id="IPR011527">
    <property type="entry name" value="ABC1_TM_dom"/>
</dbReference>
<feature type="domain" description="ABC transmembrane type-1" evidence="11">
    <location>
        <begin position="18"/>
        <end position="300"/>
    </location>
</feature>
<dbReference type="PANTHER" id="PTHR43394:SF1">
    <property type="entry name" value="ATP-BINDING CASSETTE SUB-FAMILY B MEMBER 10, MITOCHONDRIAL"/>
    <property type="match status" value="1"/>
</dbReference>
<keyword evidence="5" id="KW-0547">Nucleotide-binding</keyword>
<feature type="transmembrane region" description="Helical" evidence="9">
    <location>
        <begin position="237"/>
        <end position="260"/>
    </location>
</feature>
<evidence type="ECO:0000256" key="6">
    <source>
        <dbReference type="ARBA" id="ARBA00022840"/>
    </source>
</evidence>
<dbReference type="GO" id="GO:0005524">
    <property type="term" value="F:ATP binding"/>
    <property type="evidence" value="ECO:0007669"/>
    <property type="project" value="UniProtKB-KW"/>
</dbReference>
<evidence type="ECO:0000256" key="4">
    <source>
        <dbReference type="ARBA" id="ARBA00022692"/>
    </source>
</evidence>
<evidence type="ECO:0000256" key="5">
    <source>
        <dbReference type="ARBA" id="ARBA00022741"/>
    </source>
</evidence>
<evidence type="ECO:0000256" key="9">
    <source>
        <dbReference type="SAM" id="Phobius"/>
    </source>
</evidence>
<organism evidence="12 13">
    <name type="scientific">Paenibacillus phyllosphaerae</name>
    <dbReference type="NCBI Taxonomy" id="274593"/>
    <lineage>
        <taxon>Bacteria</taxon>
        <taxon>Bacillati</taxon>
        <taxon>Bacillota</taxon>
        <taxon>Bacilli</taxon>
        <taxon>Bacillales</taxon>
        <taxon>Paenibacillaceae</taxon>
        <taxon>Paenibacillus</taxon>
    </lineage>
</organism>
<feature type="transmembrane region" description="Helical" evidence="9">
    <location>
        <begin position="135"/>
        <end position="153"/>
    </location>
</feature>
<dbReference type="PROSITE" id="PS50929">
    <property type="entry name" value="ABC_TM1F"/>
    <property type="match status" value="1"/>
</dbReference>
<dbReference type="Gene3D" id="1.20.1560.10">
    <property type="entry name" value="ABC transporter type 1, transmembrane domain"/>
    <property type="match status" value="1"/>
</dbReference>
<dbReference type="SMART" id="SM00382">
    <property type="entry name" value="AAA"/>
    <property type="match status" value="1"/>
</dbReference>
<feature type="domain" description="ABC transporter" evidence="10">
    <location>
        <begin position="335"/>
        <end position="571"/>
    </location>
</feature>
<protein>
    <submittedName>
        <fullName evidence="12">ATP-binding cassette subfamily B protein</fullName>
    </submittedName>
</protein>
<evidence type="ECO:0000313" key="13">
    <source>
        <dbReference type="Proteomes" id="UP000570361"/>
    </source>
</evidence>
<evidence type="ECO:0000256" key="7">
    <source>
        <dbReference type="ARBA" id="ARBA00022989"/>
    </source>
</evidence>
<evidence type="ECO:0000256" key="1">
    <source>
        <dbReference type="ARBA" id="ARBA00004651"/>
    </source>
</evidence>
<accession>A0A7W5AYD3</accession>
<dbReference type="Pfam" id="PF00005">
    <property type="entry name" value="ABC_tran"/>
    <property type="match status" value="1"/>
</dbReference>
<name>A0A7W5AYD3_9BACL</name>
<dbReference type="PROSITE" id="PS50893">
    <property type="entry name" value="ABC_TRANSPORTER_2"/>
    <property type="match status" value="1"/>
</dbReference>
<dbReference type="InterPro" id="IPR039421">
    <property type="entry name" value="Type_1_exporter"/>
</dbReference>
<gene>
    <name evidence="12" type="ORF">FHS18_003076</name>
</gene>
<evidence type="ECO:0000259" key="11">
    <source>
        <dbReference type="PROSITE" id="PS50929"/>
    </source>
</evidence>
<evidence type="ECO:0000256" key="3">
    <source>
        <dbReference type="ARBA" id="ARBA00022475"/>
    </source>
</evidence>
<dbReference type="Proteomes" id="UP000570361">
    <property type="component" value="Unassembled WGS sequence"/>
</dbReference>
<keyword evidence="6 12" id="KW-0067">ATP-binding</keyword>
<dbReference type="InterPro" id="IPR036640">
    <property type="entry name" value="ABC1_TM_sf"/>
</dbReference>
<dbReference type="CDD" id="cd18548">
    <property type="entry name" value="ABC_6TM_Tm287_like"/>
    <property type="match status" value="1"/>
</dbReference>
<dbReference type="InterPro" id="IPR003439">
    <property type="entry name" value="ABC_transporter-like_ATP-bd"/>
</dbReference>
<dbReference type="InterPro" id="IPR017871">
    <property type="entry name" value="ABC_transporter-like_CS"/>
</dbReference>
<dbReference type="InterPro" id="IPR027417">
    <property type="entry name" value="P-loop_NTPase"/>
</dbReference>
<evidence type="ECO:0000259" key="10">
    <source>
        <dbReference type="PROSITE" id="PS50893"/>
    </source>
</evidence>
<dbReference type="AlphaFoldDB" id="A0A7W5AYD3"/>
<dbReference type="PROSITE" id="PS00211">
    <property type="entry name" value="ABC_TRANSPORTER_1"/>
    <property type="match status" value="1"/>
</dbReference>
<dbReference type="Pfam" id="PF00664">
    <property type="entry name" value="ABC_membrane"/>
    <property type="match status" value="1"/>
</dbReference>
<keyword evidence="4 9" id="KW-0812">Transmembrane</keyword>